<gene>
    <name evidence="4" type="ORF">URODEC1_LOCUS28101</name>
</gene>
<name>A0ABC8XW90_9POAL</name>
<evidence type="ECO:0000313" key="4">
    <source>
        <dbReference type="EMBL" id="CAL4933386.1"/>
    </source>
</evidence>
<evidence type="ECO:0000256" key="1">
    <source>
        <dbReference type="SAM" id="Coils"/>
    </source>
</evidence>
<protein>
    <recommendedName>
        <fullName evidence="3">DUF6598 domain-containing protein</fullName>
    </recommendedName>
</protein>
<dbReference type="EMBL" id="OZ075125">
    <property type="protein sequence ID" value="CAL4933386.1"/>
    <property type="molecule type" value="Genomic_DNA"/>
</dbReference>
<feature type="coiled-coil region" evidence="1">
    <location>
        <begin position="66"/>
        <end position="100"/>
    </location>
</feature>
<dbReference type="InterPro" id="IPR046533">
    <property type="entry name" value="DUF6598"/>
</dbReference>
<keyword evidence="1" id="KW-0175">Coiled coil</keyword>
<keyword evidence="5" id="KW-1185">Reference proteome</keyword>
<organism evidence="4 5">
    <name type="scientific">Urochloa decumbens</name>
    <dbReference type="NCBI Taxonomy" id="240449"/>
    <lineage>
        <taxon>Eukaryota</taxon>
        <taxon>Viridiplantae</taxon>
        <taxon>Streptophyta</taxon>
        <taxon>Embryophyta</taxon>
        <taxon>Tracheophyta</taxon>
        <taxon>Spermatophyta</taxon>
        <taxon>Magnoliopsida</taxon>
        <taxon>Liliopsida</taxon>
        <taxon>Poales</taxon>
        <taxon>Poaceae</taxon>
        <taxon>PACMAD clade</taxon>
        <taxon>Panicoideae</taxon>
        <taxon>Panicodae</taxon>
        <taxon>Paniceae</taxon>
        <taxon>Melinidinae</taxon>
        <taxon>Urochloa</taxon>
    </lineage>
</organism>
<proteinExistence type="predicted"/>
<evidence type="ECO:0000256" key="2">
    <source>
        <dbReference type="SAM" id="MobiDB-lite"/>
    </source>
</evidence>
<dbReference type="Proteomes" id="UP001497457">
    <property type="component" value="Chromosome 15b"/>
</dbReference>
<reference evidence="4 5" key="2">
    <citation type="submission" date="2024-10" db="EMBL/GenBank/DDBJ databases">
        <authorList>
            <person name="Ryan C."/>
        </authorList>
    </citation>
    <scope>NUCLEOTIDE SEQUENCE [LARGE SCALE GENOMIC DNA]</scope>
</reference>
<dbReference type="PANTHER" id="PTHR33065:SF64">
    <property type="entry name" value="OS05G0109100 PROTEIN"/>
    <property type="match status" value="1"/>
</dbReference>
<evidence type="ECO:0000313" key="5">
    <source>
        <dbReference type="Proteomes" id="UP001497457"/>
    </source>
</evidence>
<feature type="domain" description="DUF6598" evidence="3">
    <location>
        <begin position="172"/>
        <end position="407"/>
    </location>
</feature>
<feature type="region of interest" description="Disordered" evidence="2">
    <location>
        <begin position="34"/>
        <end position="55"/>
    </location>
</feature>
<reference evidence="5" key="1">
    <citation type="submission" date="2024-06" db="EMBL/GenBank/DDBJ databases">
        <authorList>
            <person name="Ryan C."/>
        </authorList>
    </citation>
    <scope>NUCLEOTIDE SEQUENCE [LARGE SCALE GENOMIC DNA]</scope>
</reference>
<sequence length="418" mass="46234">MAEGGGRGSEDLGARWSNYPKRWGCGYPNQFMSRDGGGSRAAAGPSAPEEVEEVEETGLEPFFFDEAAALADYAAAEGERKRKEEEEREAAREKEILHQRWRAHMSALDAIRGYNHKLKCPTFTRFYFTDLSTFDLDEESPLGPMRYTDAAIEVDATACCRQGEKRFLPCDSVNLLSVTVTSLNGDFPINVYGTVLARDSLDLKCVYLFRCDRNNCQLLNSQDDLLLLTGPKRGLALIDAVYFEMDLKIKDDQGQNDKQLSKGFLTLEGPPRSLWDKMKVESESLDTELGTVELMFAVVNRAVEATISIEVIQGEFYGNITACTTSIQKSFVLHDSKLAGAMTYNGTVAIQLQLLRHVVAVSLKEKLEVTAQTAGGESKSTIEFTPRASSGDEGCITCGPIVMLVKVRWSIIKRQALG</sequence>
<dbReference type="PANTHER" id="PTHR33065">
    <property type="entry name" value="OS07G0486400 PROTEIN"/>
    <property type="match status" value="1"/>
</dbReference>
<accession>A0ABC8XW90</accession>
<dbReference type="Pfam" id="PF20241">
    <property type="entry name" value="DUF6598"/>
    <property type="match status" value="1"/>
</dbReference>
<evidence type="ECO:0000259" key="3">
    <source>
        <dbReference type="Pfam" id="PF20241"/>
    </source>
</evidence>
<dbReference type="AlphaFoldDB" id="A0ABC8XW90"/>